<dbReference type="GO" id="GO:0006412">
    <property type="term" value="P:translation"/>
    <property type="evidence" value="ECO:0007669"/>
    <property type="project" value="InterPro"/>
</dbReference>
<dbReference type="PANTHER" id="PTHR12534">
    <property type="entry name" value="30S RIBOSOMAL PROTEIN S2 PROKARYOTIC AND ORGANELLAR"/>
    <property type="match status" value="1"/>
</dbReference>
<name>A0A0J9TKV7_PLAVI</name>
<evidence type="ECO:0000256" key="2">
    <source>
        <dbReference type="SAM" id="Coils"/>
    </source>
</evidence>
<evidence type="ECO:0000313" key="4">
    <source>
        <dbReference type="Proteomes" id="UP000053239"/>
    </source>
</evidence>
<dbReference type="Proteomes" id="UP000053239">
    <property type="component" value="Unassembled WGS sequence"/>
</dbReference>
<dbReference type="InterPro" id="IPR005706">
    <property type="entry name" value="Ribosomal_uS2_bac/mit/plastid"/>
</dbReference>
<dbReference type="GO" id="GO:0003735">
    <property type="term" value="F:structural constituent of ribosome"/>
    <property type="evidence" value="ECO:0007669"/>
    <property type="project" value="InterPro"/>
</dbReference>
<dbReference type="EMBL" id="KQ235637">
    <property type="protein sequence ID" value="KMZ96340.1"/>
    <property type="molecule type" value="Genomic_DNA"/>
</dbReference>
<evidence type="ECO:0008006" key="5">
    <source>
        <dbReference type="Google" id="ProtNLM"/>
    </source>
</evidence>
<comment type="similarity">
    <text evidence="1">Belongs to the universal ribosomal protein uS2 family.</text>
</comment>
<dbReference type="SUPFAM" id="SSF52313">
    <property type="entry name" value="Ribosomal protein S2"/>
    <property type="match status" value="1"/>
</dbReference>
<dbReference type="Pfam" id="PF00318">
    <property type="entry name" value="Ribosomal_S2"/>
    <property type="match status" value="1"/>
</dbReference>
<keyword evidence="2" id="KW-0175">Coiled coil</keyword>
<proteinExistence type="inferred from homology"/>
<dbReference type="Gene3D" id="3.40.50.10490">
    <property type="entry name" value="Glucose-6-phosphate isomerase like protein, domain 1"/>
    <property type="match status" value="1"/>
</dbReference>
<dbReference type="GO" id="GO:0022627">
    <property type="term" value="C:cytosolic small ribosomal subunit"/>
    <property type="evidence" value="ECO:0007669"/>
    <property type="project" value="TreeGrafter"/>
</dbReference>
<dbReference type="InterPro" id="IPR001865">
    <property type="entry name" value="Ribosomal_uS2"/>
</dbReference>
<evidence type="ECO:0000313" key="3">
    <source>
        <dbReference type="EMBL" id="KMZ96340.1"/>
    </source>
</evidence>
<dbReference type="AlphaFoldDB" id="A0A0J9TKV7"/>
<organism evidence="3 4">
    <name type="scientific">Plasmodium vivax North Korean</name>
    <dbReference type="NCBI Taxonomy" id="1035514"/>
    <lineage>
        <taxon>Eukaryota</taxon>
        <taxon>Sar</taxon>
        <taxon>Alveolata</taxon>
        <taxon>Apicomplexa</taxon>
        <taxon>Aconoidasida</taxon>
        <taxon>Haemosporida</taxon>
        <taxon>Plasmodiidae</taxon>
        <taxon>Plasmodium</taxon>
        <taxon>Plasmodium (Plasmodium)</taxon>
    </lineage>
</organism>
<evidence type="ECO:0000256" key="1">
    <source>
        <dbReference type="ARBA" id="ARBA00006242"/>
    </source>
</evidence>
<dbReference type="PRINTS" id="PR00395">
    <property type="entry name" value="RIBOSOMALS2"/>
</dbReference>
<reference evidence="3 4" key="1">
    <citation type="submission" date="2011-09" db="EMBL/GenBank/DDBJ databases">
        <title>The Genome Sequence of Plasmodium vivax North Korean.</title>
        <authorList>
            <consortium name="The Broad Institute Genome Sequencing Platform"/>
            <consortium name="The Broad Institute Genome Sequencing Center for Infectious Disease"/>
            <person name="Neafsey D."/>
            <person name="Carlton J."/>
            <person name="Barnwell J."/>
            <person name="Collins W."/>
            <person name="Escalante A."/>
            <person name="Mullikin J."/>
            <person name="Saul A."/>
            <person name="Guigo R."/>
            <person name="Camara F."/>
            <person name="Young S.K."/>
            <person name="Zeng Q."/>
            <person name="Gargeya S."/>
            <person name="Fitzgerald M."/>
            <person name="Haas B."/>
            <person name="Abouelleil A."/>
            <person name="Alvarado L."/>
            <person name="Arachchi H.M."/>
            <person name="Berlin A."/>
            <person name="Brown A."/>
            <person name="Chapman S.B."/>
            <person name="Chen Z."/>
            <person name="Dunbar C."/>
            <person name="Freedman E."/>
            <person name="Gearin G."/>
            <person name="Gellesch M."/>
            <person name="Goldberg J."/>
            <person name="Griggs A."/>
            <person name="Gujja S."/>
            <person name="Heiman D."/>
            <person name="Howarth C."/>
            <person name="Larson L."/>
            <person name="Lui A."/>
            <person name="MacDonald P.J.P."/>
            <person name="Montmayeur A."/>
            <person name="Murphy C."/>
            <person name="Neiman D."/>
            <person name="Pearson M."/>
            <person name="Priest M."/>
            <person name="Roberts A."/>
            <person name="Saif S."/>
            <person name="Shea T."/>
            <person name="Shenoy N."/>
            <person name="Sisk P."/>
            <person name="Stolte C."/>
            <person name="Sykes S."/>
            <person name="Wortman J."/>
            <person name="Nusbaum C."/>
            <person name="Birren B."/>
        </authorList>
    </citation>
    <scope>NUCLEOTIDE SEQUENCE [LARGE SCALE GENOMIC DNA]</scope>
    <source>
        <strain evidence="3 4">North Korean</strain>
    </source>
</reference>
<sequence>MLEELDERLHQDNLTQQLTKKEISQLRKKKEKIEKSYDGIKNLVKLPNVVVVFNPVNDIIPILEARKMDIPVVGIVNSNNNPDLVNFAIPANNSSPKSIYLLANLLCDAIAEAVGEETLIAYKDSAEINLPSHLESINIQTISKK</sequence>
<accession>A0A0J9TKV7</accession>
<dbReference type="NCBIfam" id="TIGR01011">
    <property type="entry name" value="rpsB_bact"/>
    <property type="match status" value="1"/>
</dbReference>
<dbReference type="InterPro" id="IPR023591">
    <property type="entry name" value="Ribosomal_uS2_flav_dom_sf"/>
</dbReference>
<dbReference type="PANTHER" id="PTHR12534:SF0">
    <property type="entry name" value="SMALL RIBOSOMAL SUBUNIT PROTEIN US2M"/>
    <property type="match status" value="1"/>
</dbReference>
<feature type="coiled-coil region" evidence="2">
    <location>
        <begin position="16"/>
        <end position="43"/>
    </location>
</feature>
<protein>
    <recommendedName>
        <fullName evidence="5">30S ribosomal protein S2</fullName>
    </recommendedName>
</protein>
<gene>
    <name evidence="3" type="ORF">PVNG_02478</name>
</gene>